<organism evidence="1 2">
    <name type="scientific">Endocarpon pusillum</name>
    <dbReference type="NCBI Taxonomy" id="364733"/>
    <lineage>
        <taxon>Eukaryota</taxon>
        <taxon>Fungi</taxon>
        <taxon>Dikarya</taxon>
        <taxon>Ascomycota</taxon>
        <taxon>Pezizomycotina</taxon>
        <taxon>Eurotiomycetes</taxon>
        <taxon>Chaetothyriomycetidae</taxon>
        <taxon>Verrucariales</taxon>
        <taxon>Verrucariaceae</taxon>
        <taxon>Endocarpon</taxon>
    </lineage>
</organism>
<reference evidence="1" key="1">
    <citation type="submission" date="2020-02" db="EMBL/GenBank/DDBJ databases">
        <authorList>
            <person name="Palmer J.M."/>
        </authorList>
    </citation>
    <scope>NUCLEOTIDE SEQUENCE</scope>
    <source>
        <strain evidence="1">EPUS1.4</strain>
        <tissue evidence="1">Thallus</tissue>
    </source>
</reference>
<evidence type="ECO:0000313" key="2">
    <source>
        <dbReference type="Proteomes" id="UP000606974"/>
    </source>
</evidence>
<accession>A0A8H7A7W3</accession>
<comment type="caution">
    <text evidence="1">The sequence shown here is derived from an EMBL/GenBank/DDBJ whole genome shotgun (WGS) entry which is preliminary data.</text>
</comment>
<evidence type="ECO:0000313" key="1">
    <source>
        <dbReference type="EMBL" id="KAF7504183.1"/>
    </source>
</evidence>
<keyword evidence="2" id="KW-1185">Reference proteome</keyword>
<protein>
    <submittedName>
        <fullName evidence="1">Uncharacterized protein</fullName>
    </submittedName>
</protein>
<dbReference type="Proteomes" id="UP000606974">
    <property type="component" value="Unassembled WGS sequence"/>
</dbReference>
<name>A0A8H7A7W3_9EURO</name>
<dbReference type="AlphaFoldDB" id="A0A8H7A7W3"/>
<proteinExistence type="predicted"/>
<dbReference type="EMBL" id="JAACFV010000146">
    <property type="protein sequence ID" value="KAF7504183.1"/>
    <property type="molecule type" value="Genomic_DNA"/>
</dbReference>
<sequence>MLAADESQHDTAIVTPSLEVATHGGGHRWLVSRMSGSSCAVYWLTVVGNLIGKTTDSMP</sequence>
<gene>
    <name evidence="1" type="ORF">GJ744_002602</name>
</gene>